<evidence type="ECO:0000256" key="1">
    <source>
        <dbReference type="ARBA" id="ARBA00001971"/>
    </source>
</evidence>
<dbReference type="PANTHER" id="PTHR24292">
    <property type="entry name" value="CYTOCHROME P450"/>
    <property type="match status" value="1"/>
</dbReference>
<evidence type="ECO:0000256" key="6">
    <source>
        <dbReference type="ARBA" id="ARBA00012109"/>
    </source>
</evidence>
<evidence type="ECO:0000256" key="15">
    <source>
        <dbReference type="ARBA" id="ARBA00047827"/>
    </source>
</evidence>
<dbReference type="PROSITE" id="PS00086">
    <property type="entry name" value="CYTOCHROME_P450"/>
    <property type="match status" value="1"/>
</dbReference>
<dbReference type="PRINTS" id="PR00385">
    <property type="entry name" value="P450"/>
</dbReference>
<dbReference type="AlphaFoldDB" id="J7FJ29"/>
<evidence type="ECO:0000256" key="13">
    <source>
        <dbReference type="ARBA" id="ARBA00023033"/>
    </source>
</evidence>
<dbReference type="GO" id="GO:0016712">
    <property type="term" value="F:oxidoreductase activity, acting on paired donors, with incorporation or reduction of molecular oxygen, reduced flavin or flavoprotein as one donor, and incorporation of one atom of oxygen"/>
    <property type="evidence" value="ECO:0007669"/>
    <property type="project" value="UniProtKB-EC"/>
</dbReference>
<dbReference type="PRINTS" id="PR00465">
    <property type="entry name" value="EP450IV"/>
</dbReference>
<evidence type="ECO:0000256" key="4">
    <source>
        <dbReference type="ARBA" id="ARBA00004406"/>
    </source>
</evidence>
<keyword evidence="13 17" id="KW-0503">Monooxygenase</keyword>
<keyword evidence="9" id="KW-0256">Endoplasmic reticulum</keyword>
<keyword evidence="8 16" id="KW-0479">Metal-binding</keyword>
<keyword evidence="11 17" id="KW-0560">Oxidoreductase</keyword>
<dbReference type="InterPro" id="IPR017972">
    <property type="entry name" value="Cyt_P450_CS"/>
</dbReference>
<evidence type="ECO:0000256" key="7">
    <source>
        <dbReference type="ARBA" id="ARBA00022617"/>
    </source>
</evidence>
<dbReference type="InterPro" id="IPR001128">
    <property type="entry name" value="Cyt_P450"/>
</dbReference>
<evidence type="ECO:0000256" key="8">
    <source>
        <dbReference type="ARBA" id="ARBA00022723"/>
    </source>
</evidence>
<comment type="catalytic activity">
    <reaction evidence="15">
        <text>an organic molecule + reduced [NADPH--hemoprotein reductase] + O2 = an alcohol + oxidized [NADPH--hemoprotein reductase] + H2O + H(+)</text>
        <dbReference type="Rhea" id="RHEA:17149"/>
        <dbReference type="Rhea" id="RHEA-COMP:11964"/>
        <dbReference type="Rhea" id="RHEA-COMP:11965"/>
        <dbReference type="ChEBI" id="CHEBI:15377"/>
        <dbReference type="ChEBI" id="CHEBI:15378"/>
        <dbReference type="ChEBI" id="CHEBI:15379"/>
        <dbReference type="ChEBI" id="CHEBI:30879"/>
        <dbReference type="ChEBI" id="CHEBI:57618"/>
        <dbReference type="ChEBI" id="CHEBI:58210"/>
        <dbReference type="ChEBI" id="CHEBI:142491"/>
        <dbReference type="EC" id="1.14.14.1"/>
    </reaction>
</comment>
<evidence type="ECO:0000256" key="16">
    <source>
        <dbReference type="PIRSR" id="PIRSR602403-1"/>
    </source>
</evidence>
<dbReference type="EMBL" id="JX310101">
    <property type="protein sequence ID" value="AFP20612.1"/>
    <property type="molecule type" value="mRNA"/>
</dbReference>
<dbReference type="EC" id="1.14.14.1" evidence="6"/>
<evidence type="ECO:0000313" key="19">
    <source>
        <dbReference type="EMBL" id="AFP20612.1"/>
    </source>
</evidence>
<dbReference type="Gene3D" id="1.10.630.10">
    <property type="entry name" value="Cytochrome P450"/>
    <property type="match status" value="1"/>
</dbReference>
<dbReference type="GO" id="GO:0005506">
    <property type="term" value="F:iron ion binding"/>
    <property type="evidence" value="ECO:0007669"/>
    <property type="project" value="InterPro"/>
</dbReference>
<comment type="cofactor">
    <cofactor evidence="1 16">
        <name>heme</name>
        <dbReference type="ChEBI" id="CHEBI:30413"/>
    </cofactor>
</comment>
<proteinExistence type="evidence at transcript level"/>
<dbReference type="InterPro" id="IPR036396">
    <property type="entry name" value="Cyt_P450_sf"/>
</dbReference>
<evidence type="ECO:0000256" key="11">
    <source>
        <dbReference type="ARBA" id="ARBA00023002"/>
    </source>
</evidence>
<dbReference type="PANTHER" id="PTHR24292:SF54">
    <property type="entry name" value="CYP9F3-RELATED"/>
    <property type="match status" value="1"/>
</dbReference>
<comment type="function">
    <text evidence="2">May be involved in the metabolism of insect hormones and in the breakdown of synthetic insecticides.</text>
</comment>
<feature type="transmembrane region" description="Helical" evidence="18">
    <location>
        <begin position="6"/>
        <end position="24"/>
    </location>
</feature>
<keyword evidence="18" id="KW-0812">Transmembrane</keyword>
<evidence type="ECO:0000256" key="12">
    <source>
        <dbReference type="ARBA" id="ARBA00023004"/>
    </source>
</evidence>
<dbReference type="FunFam" id="1.10.630.10:FF:000182">
    <property type="entry name" value="Cytochrome P450 3A4"/>
    <property type="match status" value="1"/>
</dbReference>
<comment type="subcellular location">
    <subcellularLocation>
        <location evidence="4">Endoplasmic reticulum membrane</location>
        <topology evidence="4">Peripheral membrane protein</topology>
    </subcellularLocation>
    <subcellularLocation>
        <location evidence="3">Microsome membrane</location>
        <topology evidence="3">Peripheral membrane protein</topology>
    </subcellularLocation>
</comment>
<keyword evidence="18" id="KW-1133">Transmembrane helix</keyword>
<comment type="similarity">
    <text evidence="5 17">Belongs to the cytochrome P450 family.</text>
</comment>
<evidence type="ECO:0000256" key="17">
    <source>
        <dbReference type="RuleBase" id="RU000461"/>
    </source>
</evidence>
<protein>
    <recommendedName>
        <fullName evidence="6">unspecific monooxygenase</fullName>
        <ecNumber evidence="6">1.14.14.1</ecNumber>
    </recommendedName>
</protein>
<evidence type="ECO:0000256" key="18">
    <source>
        <dbReference type="SAM" id="Phobius"/>
    </source>
</evidence>
<evidence type="ECO:0000256" key="2">
    <source>
        <dbReference type="ARBA" id="ARBA00003690"/>
    </source>
</evidence>
<reference evidence="19" key="1">
    <citation type="journal article" date="2012" name="Insect Mol. Biol.">
        <title>Cytochrome P450s and cytochrome P450 reductase in the olfactory organ of the cotton leafworm Spodoptera littoralis.</title>
        <authorList>
            <person name="Pottier M.A."/>
            <person name="Bozzolan F."/>
            <person name="Chertemps T."/>
            <person name="Jacquin-Joly E."/>
            <person name="Lalouette L."/>
            <person name="Siaussat D."/>
            <person name="Maibeche-Coisne M."/>
        </authorList>
    </citation>
    <scope>NUCLEOTIDE SEQUENCE</scope>
</reference>
<dbReference type="InterPro" id="IPR050476">
    <property type="entry name" value="Insect_CytP450_Detox"/>
</dbReference>
<evidence type="ECO:0000256" key="9">
    <source>
        <dbReference type="ARBA" id="ARBA00022824"/>
    </source>
</evidence>
<feature type="non-terminal residue" evidence="19">
    <location>
        <position position="509"/>
    </location>
</feature>
<keyword evidence="7 16" id="KW-0349">Heme</keyword>
<name>J7FJ29_SPOLI</name>
<evidence type="ECO:0000256" key="5">
    <source>
        <dbReference type="ARBA" id="ARBA00010617"/>
    </source>
</evidence>
<feature type="binding site" description="axial binding residue" evidence="16">
    <location>
        <position position="446"/>
    </location>
    <ligand>
        <name>heme</name>
        <dbReference type="ChEBI" id="CHEBI:30413"/>
    </ligand>
    <ligandPart>
        <name>Fe</name>
        <dbReference type="ChEBI" id="CHEBI:18248"/>
    </ligandPart>
</feature>
<dbReference type="GO" id="GO:0005789">
    <property type="term" value="C:endoplasmic reticulum membrane"/>
    <property type="evidence" value="ECO:0007669"/>
    <property type="project" value="UniProtKB-SubCell"/>
</dbReference>
<dbReference type="CDD" id="cd11056">
    <property type="entry name" value="CYP6-like"/>
    <property type="match status" value="1"/>
</dbReference>
<keyword evidence="10" id="KW-0492">Microsome</keyword>
<evidence type="ECO:0000256" key="14">
    <source>
        <dbReference type="ARBA" id="ARBA00023136"/>
    </source>
</evidence>
<keyword evidence="12 16" id="KW-0408">Iron</keyword>
<accession>J7FJ29</accession>
<sequence length="509" mass="59183">MRNIMYYIFVLPLCIISLWLYSKWLSMKNYWKKLGVPHEPIHPLFGSMSFLQKKNPGTWMMELYQKYRSSPYVGIWIFWRRGLVVNDPDLSRKILVKDADIFRNRMLASGKSDPMGALNLFTVDDPLWTSLRRRLTSVFTGSKLRGWQELYQSKVEDLIYRINSDNEKGIINELRPLFADYATDIIGESSFGIQCQSTRNSTGPLRLMTKEFEKYSQWRGMAWSSIFFLPEMVDILRFSFWPKNTVSYFKKVFKAMVEERGGFDKDIDGKRDLLDALLKLKIDAKKENQDMDLDILISNAMIFLQGGYDTSSTALTYTVYELAYHPKYQKILYDELVEAEKALNGKPFDAESLAKLPYLEAVIKESLRKYPIMGWLDRKALRDYQVDENLTIPANTVVYVNAIGLHYDPKYFPNPEEFRPDRFLPENANNIVPYSYIPFGEGPRMCIGKRIGMNTVRYALAAVVLNFEILPLDQFPLPNDIPIEKKGLFYHPAIPLSVELKEGNKNYNP</sequence>
<keyword evidence="14 18" id="KW-0472">Membrane</keyword>
<organism evidence="19">
    <name type="scientific">Spodoptera littoralis</name>
    <name type="common">Egyptian cotton leafworm</name>
    <dbReference type="NCBI Taxonomy" id="7109"/>
    <lineage>
        <taxon>Eukaryota</taxon>
        <taxon>Metazoa</taxon>
        <taxon>Ecdysozoa</taxon>
        <taxon>Arthropoda</taxon>
        <taxon>Hexapoda</taxon>
        <taxon>Insecta</taxon>
        <taxon>Pterygota</taxon>
        <taxon>Neoptera</taxon>
        <taxon>Endopterygota</taxon>
        <taxon>Lepidoptera</taxon>
        <taxon>Glossata</taxon>
        <taxon>Ditrysia</taxon>
        <taxon>Noctuoidea</taxon>
        <taxon>Noctuidae</taxon>
        <taxon>Amphipyrinae</taxon>
        <taxon>Spodoptera</taxon>
    </lineage>
</organism>
<dbReference type="SUPFAM" id="SSF48264">
    <property type="entry name" value="Cytochrome P450"/>
    <property type="match status" value="1"/>
</dbReference>
<dbReference type="InterPro" id="IPR002403">
    <property type="entry name" value="Cyt_P450_E_grp-IV"/>
</dbReference>
<dbReference type="Pfam" id="PF00067">
    <property type="entry name" value="p450"/>
    <property type="match status" value="1"/>
</dbReference>
<reference evidence="19" key="2">
    <citation type="submission" date="2012-07" db="EMBL/GenBank/DDBJ databases">
        <authorList>
            <person name="Pottier M.-A."/>
            <person name="Bozzolan F."/>
            <person name="Chertemps T."/>
            <person name="Jacquin-Joly E."/>
            <person name="Lalouette L."/>
            <person name="Siaussat D."/>
            <person name="Maibeche-Coisne M."/>
        </authorList>
    </citation>
    <scope>NUCLEOTIDE SEQUENCE</scope>
</reference>
<dbReference type="GO" id="GO:0020037">
    <property type="term" value="F:heme binding"/>
    <property type="evidence" value="ECO:0007669"/>
    <property type="project" value="InterPro"/>
</dbReference>
<evidence type="ECO:0000256" key="10">
    <source>
        <dbReference type="ARBA" id="ARBA00022848"/>
    </source>
</evidence>
<evidence type="ECO:0000256" key="3">
    <source>
        <dbReference type="ARBA" id="ARBA00004174"/>
    </source>
</evidence>